<dbReference type="InterPro" id="IPR036291">
    <property type="entry name" value="NAD(P)-bd_dom_sf"/>
</dbReference>
<keyword evidence="11" id="KW-1185">Reference proteome</keyword>
<name>A0AAD5R578_PARTN</name>
<organism evidence="10 11">
    <name type="scientific">Parelaphostrongylus tenuis</name>
    <name type="common">Meningeal worm</name>
    <dbReference type="NCBI Taxonomy" id="148309"/>
    <lineage>
        <taxon>Eukaryota</taxon>
        <taxon>Metazoa</taxon>
        <taxon>Ecdysozoa</taxon>
        <taxon>Nematoda</taxon>
        <taxon>Chromadorea</taxon>
        <taxon>Rhabditida</taxon>
        <taxon>Rhabditina</taxon>
        <taxon>Rhabditomorpha</taxon>
        <taxon>Strongyloidea</taxon>
        <taxon>Metastrongylidae</taxon>
        <taxon>Parelaphostrongylus</taxon>
    </lineage>
</organism>
<dbReference type="InterPro" id="IPR053790">
    <property type="entry name" value="P5CR-like_CS"/>
</dbReference>
<dbReference type="PIRSF" id="PIRSF000193">
    <property type="entry name" value="Pyrrol-5-carb_rd"/>
    <property type="match status" value="1"/>
</dbReference>
<evidence type="ECO:0000313" key="10">
    <source>
        <dbReference type="EMBL" id="KAJ1369895.1"/>
    </source>
</evidence>
<gene>
    <name evidence="10" type="ORF">KIN20_031483</name>
</gene>
<dbReference type="PANTHER" id="PTHR11645">
    <property type="entry name" value="PYRROLINE-5-CARBOXYLATE REDUCTASE"/>
    <property type="match status" value="1"/>
</dbReference>
<dbReference type="AlphaFoldDB" id="A0AAD5R578"/>
<comment type="pathway">
    <text evidence="1 7">Amino-acid biosynthesis; L-proline biosynthesis; L-proline from L-glutamate 5-semialdehyde: step 1/1.</text>
</comment>
<proteinExistence type="inferred from homology"/>
<evidence type="ECO:0000256" key="5">
    <source>
        <dbReference type="ARBA" id="ARBA00022857"/>
    </source>
</evidence>
<evidence type="ECO:0000256" key="4">
    <source>
        <dbReference type="ARBA" id="ARBA00022650"/>
    </source>
</evidence>
<dbReference type="InterPro" id="IPR000304">
    <property type="entry name" value="Pyrroline-COOH_reductase"/>
</dbReference>
<comment type="caution">
    <text evidence="10">The sequence shown here is derived from an EMBL/GenBank/DDBJ whole genome shotgun (WGS) entry which is preliminary data.</text>
</comment>
<keyword evidence="8" id="KW-1133">Transmembrane helix</keyword>
<evidence type="ECO:0000256" key="2">
    <source>
        <dbReference type="ARBA" id="ARBA00005525"/>
    </source>
</evidence>
<dbReference type="HAMAP" id="MF_01925">
    <property type="entry name" value="P5C_reductase"/>
    <property type="match status" value="1"/>
</dbReference>
<evidence type="ECO:0000256" key="6">
    <source>
        <dbReference type="ARBA" id="ARBA00023002"/>
    </source>
</evidence>
<keyword evidence="7" id="KW-0028">Amino-acid biosynthesis</keyword>
<dbReference type="EC" id="1.5.1.2" evidence="3 7"/>
<evidence type="ECO:0000256" key="8">
    <source>
        <dbReference type="SAM" id="Phobius"/>
    </source>
</evidence>
<feature type="transmembrane region" description="Helical" evidence="8">
    <location>
        <begin position="56"/>
        <end position="78"/>
    </location>
</feature>
<dbReference type="Pfam" id="PF14748">
    <property type="entry name" value="P5CR_dimer"/>
    <property type="match status" value="1"/>
</dbReference>
<comment type="similarity">
    <text evidence="2 7">Belongs to the pyrroline-5-carboxylate reductase family.</text>
</comment>
<evidence type="ECO:0000256" key="1">
    <source>
        <dbReference type="ARBA" id="ARBA00005205"/>
    </source>
</evidence>
<feature type="transmembrane region" description="Helical" evidence="8">
    <location>
        <begin position="26"/>
        <end position="44"/>
    </location>
</feature>
<keyword evidence="8" id="KW-0472">Membrane</keyword>
<evidence type="ECO:0000256" key="7">
    <source>
        <dbReference type="RuleBase" id="RU003903"/>
    </source>
</evidence>
<keyword evidence="5 7" id="KW-0521">NADP</keyword>
<dbReference type="PROSITE" id="PS00521">
    <property type="entry name" value="P5CR"/>
    <property type="match status" value="1"/>
</dbReference>
<dbReference type="GO" id="GO:0055129">
    <property type="term" value="P:L-proline biosynthetic process"/>
    <property type="evidence" value="ECO:0007669"/>
    <property type="project" value="TreeGrafter"/>
</dbReference>
<dbReference type="Proteomes" id="UP001196413">
    <property type="component" value="Unassembled WGS sequence"/>
</dbReference>
<keyword evidence="8" id="KW-0812">Transmembrane</keyword>
<dbReference type="Gene3D" id="3.40.50.720">
    <property type="entry name" value="NAD(P)-binding Rossmann-like Domain"/>
    <property type="match status" value="1"/>
</dbReference>
<dbReference type="InterPro" id="IPR008927">
    <property type="entry name" value="6-PGluconate_DH-like_C_sf"/>
</dbReference>
<evidence type="ECO:0000256" key="3">
    <source>
        <dbReference type="ARBA" id="ARBA00012855"/>
    </source>
</evidence>
<protein>
    <recommendedName>
        <fullName evidence="3 7">Pyrroline-5-carboxylate reductase</fullName>
        <ecNumber evidence="3 7">1.5.1.2</ecNumber>
    </recommendedName>
</protein>
<reference evidence="10" key="1">
    <citation type="submission" date="2021-06" db="EMBL/GenBank/DDBJ databases">
        <title>Parelaphostrongylus tenuis whole genome reference sequence.</title>
        <authorList>
            <person name="Garwood T.J."/>
            <person name="Larsen P.A."/>
            <person name="Fountain-Jones N.M."/>
            <person name="Garbe J.R."/>
            <person name="Macchietto M.G."/>
            <person name="Kania S.A."/>
            <person name="Gerhold R.W."/>
            <person name="Richards J.E."/>
            <person name="Wolf T.M."/>
        </authorList>
    </citation>
    <scope>NUCLEOTIDE SEQUENCE</scope>
    <source>
        <strain evidence="10">MNPRO001-30</strain>
        <tissue evidence="10">Meninges</tissue>
    </source>
</reference>
<dbReference type="FunFam" id="1.10.3730.10:FF:000001">
    <property type="entry name" value="Pyrroline-5-carboxylate reductase"/>
    <property type="match status" value="1"/>
</dbReference>
<dbReference type="SUPFAM" id="SSF48179">
    <property type="entry name" value="6-phosphogluconate dehydrogenase C-terminal domain-like"/>
    <property type="match status" value="1"/>
</dbReference>
<keyword evidence="4 7" id="KW-0641">Proline biosynthesis</keyword>
<dbReference type="PANTHER" id="PTHR11645:SF64">
    <property type="entry name" value="PYRROLINE-5-CARBOXYLATE REDUCTASE-RELATED"/>
    <property type="match status" value="1"/>
</dbReference>
<dbReference type="SUPFAM" id="SSF51735">
    <property type="entry name" value="NAD(P)-binding Rossmann-fold domains"/>
    <property type="match status" value="1"/>
</dbReference>
<sequence length="246" mass="25486">MSEFHGLCLKAGIVNPMLLFVGGGNMASSLISGSIATGIIVLSVKPQSRHEVFDSIKRLGISLEGCPLVISILAGIGITTLQEELSVIGFRGPVIRLMPNTAATICSSASIISAPDNTNDQFVEIVEELASKVGMCLRVDSKNFNAYATIGGSAPAWVYMFIESLADGGVLAGCSRETALKLAAQSVMGAAQMVLATGEHPAALKDKVCSPAGTTISGLRKLEEHGFRSAVIEAVKAASDTANSMS</sequence>
<feature type="domain" description="Pyrroline-5-carboxylate reductase dimerisation" evidence="9">
    <location>
        <begin position="142"/>
        <end position="244"/>
    </location>
</feature>
<keyword evidence="6 7" id="KW-0560">Oxidoreductase</keyword>
<dbReference type="NCBIfam" id="TIGR00112">
    <property type="entry name" value="proC"/>
    <property type="match status" value="1"/>
</dbReference>
<comment type="catalytic activity">
    <reaction evidence="7">
        <text>L-proline + NADP(+) = (S)-1-pyrroline-5-carboxylate + NADPH + 2 H(+)</text>
        <dbReference type="Rhea" id="RHEA:14109"/>
        <dbReference type="ChEBI" id="CHEBI:15378"/>
        <dbReference type="ChEBI" id="CHEBI:17388"/>
        <dbReference type="ChEBI" id="CHEBI:57783"/>
        <dbReference type="ChEBI" id="CHEBI:58349"/>
        <dbReference type="ChEBI" id="CHEBI:60039"/>
        <dbReference type="EC" id="1.5.1.2"/>
    </reaction>
</comment>
<dbReference type="Gene3D" id="1.10.3730.10">
    <property type="entry name" value="ProC C-terminal domain-like"/>
    <property type="match status" value="1"/>
</dbReference>
<dbReference type="EMBL" id="JAHQIW010006696">
    <property type="protein sequence ID" value="KAJ1369895.1"/>
    <property type="molecule type" value="Genomic_DNA"/>
</dbReference>
<evidence type="ECO:0000259" key="9">
    <source>
        <dbReference type="Pfam" id="PF14748"/>
    </source>
</evidence>
<dbReference type="InterPro" id="IPR029036">
    <property type="entry name" value="P5CR_dimer"/>
</dbReference>
<accession>A0AAD5R578</accession>
<evidence type="ECO:0000313" key="11">
    <source>
        <dbReference type="Proteomes" id="UP001196413"/>
    </source>
</evidence>
<dbReference type="GO" id="GO:0004735">
    <property type="term" value="F:pyrroline-5-carboxylate reductase activity"/>
    <property type="evidence" value="ECO:0007669"/>
    <property type="project" value="UniProtKB-EC"/>
</dbReference>